<dbReference type="Proteomes" id="UP000886611">
    <property type="component" value="Unassembled WGS sequence"/>
</dbReference>
<dbReference type="AlphaFoldDB" id="A0A8X7XML3"/>
<dbReference type="PANTHER" id="PTHR48407:SF1">
    <property type="entry name" value="CRANIOFACIAL DEVELOPMENT PROTEIN 1"/>
    <property type="match status" value="1"/>
</dbReference>
<name>A0A8X7XML3_POLSE</name>
<feature type="compositionally biased region" description="Basic and acidic residues" evidence="4">
    <location>
        <begin position="79"/>
        <end position="104"/>
    </location>
</feature>
<evidence type="ECO:0000313" key="7">
    <source>
        <dbReference type="Proteomes" id="UP000886611"/>
    </source>
</evidence>
<accession>A0A8X7XML3</accession>
<evidence type="ECO:0000259" key="5">
    <source>
        <dbReference type="PROSITE" id="PS51279"/>
    </source>
</evidence>
<feature type="compositionally biased region" description="Basic residues" evidence="4">
    <location>
        <begin position="63"/>
        <end position="73"/>
    </location>
</feature>
<comment type="caution">
    <text evidence="6">The sequence shown here is derived from an EMBL/GenBank/DDBJ whole genome shotgun (WGS) entry which is preliminary data.</text>
</comment>
<dbReference type="InterPro" id="IPR027124">
    <property type="entry name" value="Swc5/CFDP1/2"/>
</dbReference>
<protein>
    <recommendedName>
        <fullName evidence="1 3">Craniofacial development protein 1</fullName>
    </recommendedName>
    <alternativeName>
        <fullName evidence="2 3">Bucentaur</fullName>
    </alternativeName>
</protein>
<dbReference type="PROSITE" id="PS51279">
    <property type="entry name" value="BCNT_C"/>
    <property type="match status" value="1"/>
</dbReference>
<comment type="function">
    <text evidence="3">May play a role during embryogenesis.</text>
</comment>
<gene>
    <name evidence="6" type="primary">Cfdp1</name>
    <name evidence="6" type="ORF">GTO96_0022541</name>
</gene>
<feature type="domain" description="BCNT-C" evidence="5">
    <location>
        <begin position="158"/>
        <end position="249"/>
    </location>
</feature>
<evidence type="ECO:0000256" key="1">
    <source>
        <dbReference type="ARBA" id="ARBA00019033"/>
    </source>
</evidence>
<organism evidence="6 7">
    <name type="scientific">Polypterus senegalus</name>
    <name type="common">Senegal bichir</name>
    <dbReference type="NCBI Taxonomy" id="55291"/>
    <lineage>
        <taxon>Eukaryota</taxon>
        <taxon>Metazoa</taxon>
        <taxon>Chordata</taxon>
        <taxon>Craniata</taxon>
        <taxon>Vertebrata</taxon>
        <taxon>Euteleostomi</taxon>
        <taxon>Actinopterygii</taxon>
        <taxon>Polypteriformes</taxon>
        <taxon>Polypteridae</taxon>
        <taxon>Polypterus</taxon>
    </lineage>
</organism>
<feature type="compositionally biased region" description="Acidic residues" evidence="4">
    <location>
        <begin position="1"/>
        <end position="53"/>
    </location>
</feature>
<evidence type="ECO:0000256" key="2">
    <source>
        <dbReference type="ARBA" id="ARBA00030244"/>
    </source>
</evidence>
<keyword evidence="3" id="KW-0995">Kinetochore</keyword>
<feature type="region of interest" description="Disordered" evidence="4">
    <location>
        <begin position="1"/>
        <end position="145"/>
    </location>
</feature>
<dbReference type="Pfam" id="PF07572">
    <property type="entry name" value="BCNT"/>
    <property type="match status" value="1"/>
</dbReference>
<evidence type="ECO:0000256" key="3">
    <source>
        <dbReference type="RuleBase" id="RU363092"/>
    </source>
</evidence>
<evidence type="ECO:0000256" key="4">
    <source>
        <dbReference type="SAM" id="MobiDB-lite"/>
    </source>
</evidence>
<comment type="subcellular location">
    <subcellularLocation>
        <location evidence="3">Chromosome</location>
        <location evidence="3">Centromere</location>
        <location evidence="3">Kinetochore</location>
    </subcellularLocation>
</comment>
<feature type="non-terminal residue" evidence="6">
    <location>
        <position position="249"/>
    </location>
</feature>
<feature type="region of interest" description="Disordered" evidence="4">
    <location>
        <begin position="196"/>
        <end position="215"/>
    </location>
</feature>
<evidence type="ECO:0000313" key="6">
    <source>
        <dbReference type="EMBL" id="KAG2469855.1"/>
    </source>
</evidence>
<sequence>MNVSDYDSENYSSDEDEDYVPSGEDDSEDDGKDLVPEDDIDGDDQEIPQDDDDGGKMTSNKNKSTKKRKKRRMGVTLNKSEDEHNSEEVTDSKKSEHNIKKETVNEQSRADSLWASFLSDVTPRPKPTNTTAPHTLMADQIIPDQHQEVNKTKEVQKEPSKITITKVFDFAGEEVRVSKEVDSYSKEAKSFIKKLEEDSGKEPNTEETNVSSYSGACSSGYMERKAFLERVDQRQFEIEKSIRLSNMKR</sequence>
<dbReference type="GO" id="GO:0000812">
    <property type="term" value="C:Swr1 complex"/>
    <property type="evidence" value="ECO:0007669"/>
    <property type="project" value="TreeGrafter"/>
</dbReference>
<dbReference type="InterPro" id="IPR011421">
    <property type="entry name" value="BCNT-C"/>
</dbReference>
<keyword evidence="7" id="KW-1185">Reference proteome</keyword>
<feature type="compositionally biased region" description="Polar residues" evidence="4">
    <location>
        <begin position="206"/>
        <end position="215"/>
    </location>
</feature>
<dbReference type="GO" id="GO:0000776">
    <property type="term" value="C:kinetochore"/>
    <property type="evidence" value="ECO:0007669"/>
    <property type="project" value="UniProtKB-KW"/>
</dbReference>
<feature type="non-terminal residue" evidence="6">
    <location>
        <position position="1"/>
    </location>
</feature>
<reference evidence="6 7" key="1">
    <citation type="journal article" date="2021" name="Cell">
        <title>Tracing the genetic footprints of vertebrate landing in non-teleost ray-finned fishes.</title>
        <authorList>
            <person name="Bi X."/>
            <person name="Wang K."/>
            <person name="Yang L."/>
            <person name="Pan H."/>
            <person name="Jiang H."/>
            <person name="Wei Q."/>
            <person name="Fang M."/>
            <person name="Yu H."/>
            <person name="Zhu C."/>
            <person name="Cai Y."/>
            <person name="He Y."/>
            <person name="Gan X."/>
            <person name="Zeng H."/>
            <person name="Yu D."/>
            <person name="Zhu Y."/>
            <person name="Jiang H."/>
            <person name="Qiu Q."/>
            <person name="Yang H."/>
            <person name="Zhang Y.E."/>
            <person name="Wang W."/>
            <person name="Zhu M."/>
            <person name="He S."/>
            <person name="Zhang G."/>
        </authorList>
    </citation>
    <scope>NUCLEOTIDE SEQUENCE [LARGE SCALE GENOMIC DNA]</scope>
    <source>
        <strain evidence="6">Bchr_013</strain>
    </source>
</reference>
<dbReference type="EMBL" id="JAATIS010000147">
    <property type="protein sequence ID" value="KAG2469855.1"/>
    <property type="molecule type" value="Genomic_DNA"/>
</dbReference>
<dbReference type="PANTHER" id="PTHR48407">
    <property type="entry name" value="CRANIOFACIAL DEVELOPMENT PROTEIN 1"/>
    <property type="match status" value="1"/>
</dbReference>
<keyword evidence="3" id="KW-0158">Chromosome</keyword>
<keyword evidence="3" id="KW-0217">Developmental protein</keyword>
<proteinExistence type="predicted"/>